<reference evidence="3" key="1">
    <citation type="submission" date="2016-10" db="EMBL/GenBank/DDBJ databases">
        <authorList>
            <person name="Varghese N."/>
            <person name="Submissions S."/>
        </authorList>
    </citation>
    <scope>NUCLEOTIDE SEQUENCE [LARGE SCALE GENOMIC DNA]</scope>
    <source>
        <strain evidence="3">M83</strain>
    </source>
</reference>
<dbReference type="RefSeq" id="WP_074521015.1">
    <property type="nucleotide sequence ID" value="NZ_FNHZ01000001.1"/>
</dbReference>
<dbReference type="Proteomes" id="UP000187651">
    <property type="component" value="Unassembled WGS sequence"/>
</dbReference>
<name>A0A1G9UL54_9FIRM</name>
<dbReference type="AlphaFoldDB" id="A0A1G9UL54"/>
<sequence>MVRIIEKEASCLGDKIYLKAVLTSEGITVSLAGGHKAHIGAVAVCDPAGLVSLHAFPGHKEGVLAESFAKKIFENTRYPVVVSAGIHYDNISPKGIEKVLAACNSLLSKFLGELDIIS</sequence>
<dbReference type="InterPro" id="IPR048844">
    <property type="entry name" value="LpdD_chaperone-like"/>
</dbReference>
<feature type="domain" description="Prenylated flavin chaperone LpdD-like" evidence="1">
    <location>
        <begin position="15"/>
        <end position="114"/>
    </location>
</feature>
<evidence type="ECO:0000313" key="2">
    <source>
        <dbReference type="EMBL" id="SDM60631.1"/>
    </source>
</evidence>
<organism evidence="2 3">
    <name type="scientific">Lachnospira pectinoschiza</name>
    <dbReference type="NCBI Taxonomy" id="28052"/>
    <lineage>
        <taxon>Bacteria</taxon>
        <taxon>Bacillati</taxon>
        <taxon>Bacillota</taxon>
        <taxon>Clostridia</taxon>
        <taxon>Lachnospirales</taxon>
        <taxon>Lachnospiraceae</taxon>
        <taxon>Lachnospira</taxon>
    </lineage>
</organism>
<gene>
    <name evidence="2" type="ORF">SAMN05216544_0808</name>
</gene>
<dbReference type="EMBL" id="FNHZ01000001">
    <property type="protein sequence ID" value="SDM60631.1"/>
    <property type="molecule type" value="Genomic_DNA"/>
</dbReference>
<accession>A0A1G9UL54</accession>
<dbReference type="OrthoDB" id="5878625at2"/>
<evidence type="ECO:0000259" key="1">
    <source>
        <dbReference type="Pfam" id="PF21758"/>
    </source>
</evidence>
<protein>
    <recommendedName>
        <fullName evidence="1">Prenylated flavin chaperone LpdD-like domain-containing protein</fullName>
    </recommendedName>
</protein>
<dbReference type="Pfam" id="PF21758">
    <property type="entry name" value="PAC_bac"/>
    <property type="match status" value="1"/>
</dbReference>
<evidence type="ECO:0000313" key="3">
    <source>
        <dbReference type="Proteomes" id="UP000187651"/>
    </source>
</evidence>
<proteinExistence type="predicted"/>
<keyword evidence="3" id="KW-1185">Reference proteome</keyword>